<keyword evidence="2" id="KW-1185">Reference proteome</keyword>
<dbReference type="HOGENOM" id="CLU_043473_1_2_7"/>
<dbReference type="AlphaFoldDB" id="I3XUD6"/>
<proteinExistence type="predicted"/>
<accession>I3XUD6</accession>
<dbReference type="Pfam" id="PF13242">
    <property type="entry name" value="Hydrolase_like"/>
    <property type="match status" value="1"/>
</dbReference>
<dbReference type="InterPro" id="IPR023214">
    <property type="entry name" value="HAD_sf"/>
</dbReference>
<dbReference type="NCBIfam" id="TIGR01460">
    <property type="entry name" value="HAD-SF-IIA"/>
    <property type="match status" value="1"/>
</dbReference>
<dbReference type="EMBL" id="CP003333">
    <property type="protein sequence ID" value="AFL67560.1"/>
    <property type="molecule type" value="Genomic_DNA"/>
</dbReference>
<dbReference type="GO" id="GO:0005737">
    <property type="term" value="C:cytoplasm"/>
    <property type="evidence" value="ECO:0007669"/>
    <property type="project" value="TreeGrafter"/>
</dbReference>
<dbReference type="SUPFAM" id="SSF56784">
    <property type="entry name" value="HAD-like"/>
    <property type="match status" value="1"/>
</dbReference>
<dbReference type="Proteomes" id="UP000006176">
    <property type="component" value="Chromosome"/>
</dbReference>
<dbReference type="Pfam" id="PF13344">
    <property type="entry name" value="Hydrolase_6"/>
    <property type="match status" value="1"/>
</dbReference>
<dbReference type="PANTHER" id="PTHR19288:SF46">
    <property type="entry name" value="HALOACID DEHALOGENASE-LIKE HYDROLASE DOMAIN-CONTAINING PROTEIN 2"/>
    <property type="match status" value="1"/>
</dbReference>
<dbReference type="STRING" id="760154.Sulba_0233"/>
<dbReference type="PANTHER" id="PTHR19288">
    <property type="entry name" value="4-NITROPHENYLPHOSPHATASE-RELATED"/>
    <property type="match status" value="1"/>
</dbReference>
<dbReference type="GO" id="GO:0016791">
    <property type="term" value="F:phosphatase activity"/>
    <property type="evidence" value="ECO:0007669"/>
    <property type="project" value="TreeGrafter"/>
</dbReference>
<dbReference type="InterPro" id="IPR036412">
    <property type="entry name" value="HAD-like_sf"/>
</dbReference>
<sequence length="259" mass="28355">MSYLIDVQGTLIDDVNKEPIEGAIAFIESLNASKIPYVVITNNTKIPSVEFHQFLCNLGFAIPKNNYLDPFMTLEKVLHVKAIRSFGAQEFLDVMETLGYEQNAQNPEAIVIASKKDFDANDYASMIELVLGGAKIVGMHATSIYAKDKRRYPGVGAILEMLSYATGAEYSVVGKPSTLFYSEALKRLQMQADVKNFDEITIISDDAIGDLVGAKALGMKTILVLSGKCQSEAEVLHVKSSLDAIVPNIGHIKGEECKR</sequence>
<dbReference type="InterPro" id="IPR006357">
    <property type="entry name" value="HAD-SF_hydro_IIA"/>
</dbReference>
<dbReference type="RefSeq" id="WP_014768444.1">
    <property type="nucleotide sequence ID" value="NC_018002.1"/>
</dbReference>
<dbReference type="PATRIC" id="fig|760154.4.peg.230"/>
<dbReference type="Gene3D" id="3.40.50.1000">
    <property type="entry name" value="HAD superfamily/HAD-like"/>
    <property type="match status" value="2"/>
</dbReference>
<evidence type="ECO:0000313" key="2">
    <source>
        <dbReference type="Proteomes" id="UP000006176"/>
    </source>
</evidence>
<gene>
    <name evidence="1" type="ordered locus">Sulba_0233</name>
</gene>
<organism evidence="1 2">
    <name type="scientific">Sulfurospirillum barnesii (strain ATCC 700032 / DSM 10660 / SES-3)</name>
    <dbReference type="NCBI Taxonomy" id="760154"/>
    <lineage>
        <taxon>Bacteria</taxon>
        <taxon>Pseudomonadati</taxon>
        <taxon>Campylobacterota</taxon>
        <taxon>Epsilonproteobacteria</taxon>
        <taxon>Campylobacterales</taxon>
        <taxon>Sulfurospirillaceae</taxon>
        <taxon>Sulfurospirillum</taxon>
    </lineage>
</organism>
<dbReference type="eggNOG" id="COG0647">
    <property type="taxonomic scope" value="Bacteria"/>
</dbReference>
<dbReference type="OrthoDB" id="5338687at2"/>
<name>I3XUD6_SULBS</name>
<reference evidence="1 2" key="1">
    <citation type="submission" date="2012-06" db="EMBL/GenBank/DDBJ databases">
        <title>Complete sequence of Sulfurospirillum barnesii SES-3.</title>
        <authorList>
            <consortium name="US DOE Joint Genome Institute"/>
            <person name="Lucas S."/>
            <person name="Han J."/>
            <person name="Lapidus A."/>
            <person name="Cheng J.-F."/>
            <person name="Goodwin L."/>
            <person name="Pitluck S."/>
            <person name="Peters L."/>
            <person name="Ovchinnikova G."/>
            <person name="Lu M."/>
            <person name="Detter J.C."/>
            <person name="Han C."/>
            <person name="Tapia R."/>
            <person name="Land M."/>
            <person name="Hauser L."/>
            <person name="Kyrpides N."/>
            <person name="Ivanova N."/>
            <person name="Pagani I."/>
            <person name="Stolz J."/>
            <person name="Arkin A."/>
            <person name="Dehal P."/>
            <person name="Oremland R."/>
            <person name="Saltikov C."/>
            <person name="Basu P."/>
            <person name="Hollibaugh J."/>
            <person name="Newman D."/>
            <person name="Stolyar S."/>
            <person name="Hazen T."/>
            <person name="Woyke T."/>
        </authorList>
    </citation>
    <scope>NUCLEOTIDE SEQUENCE [LARGE SCALE GENOMIC DNA]</scope>
    <source>
        <strain evidence="2">ATCC 700032 / DSM 10660 / SES-3</strain>
    </source>
</reference>
<protein>
    <submittedName>
        <fullName evidence="1">Putative sugar phosphatase of HAD superfamily</fullName>
    </submittedName>
</protein>
<evidence type="ECO:0000313" key="1">
    <source>
        <dbReference type="EMBL" id="AFL67560.1"/>
    </source>
</evidence>
<dbReference type="KEGG" id="sba:Sulba_0233"/>